<dbReference type="AlphaFoldDB" id="A0A2D3VCH0"/>
<dbReference type="GeneID" id="35599227"/>
<name>A0A2D3VCH0_9PEZI</name>
<organism evidence="2 3">
    <name type="scientific">Ramularia collo-cygni</name>
    <dbReference type="NCBI Taxonomy" id="112498"/>
    <lineage>
        <taxon>Eukaryota</taxon>
        <taxon>Fungi</taxon>
        <taxon>Dikarya</taxon>
        <taxon>Ascomycota</taxon>
        <taxon>Pezizomycotina</taxon>
        <taxon>Dothideomycetes</taxon>
        <taxon>Dothideomycetidae</taxon>
        <taxon>Mycosphaerellales</taxon>
        <taxon>Mycosphaerellaceae</taxon>
        <taxon>Ramularia</taxon>
    </lineage>
</organism>
<evidence type="ECO:0000256" key="1">
    <source>
        <dbReference type="SAM" id="MobiDB-lite"/>
    </source>
</evidence>
<accession>A0A2D3VCH0</accession>
<feature type="region of interest" description="Disordered" evidence="1">
    <location>
        <begin position="1"/>
        <end position="30"/>
    </location>
</feature>
<protein>
    <submittedName>
        <fullName evidence="2">Uncharacterized protein</fullName>
    </submittedName>
</protein>
<dbReference type="EMBL" id="FJUY01000005">
    <property type="protein sequence ID" value="CZT18203.1"/>
    <property type="molecule type" value="Genomic_DNA"/>
</dbReference>
<evidence type="ECO:0000313" key="3">
    <source>
        <dbReference type="Proteomes" id="UP000225277"/>
    </source>
</evidence>
<evidence type="ECO:0000313" key="2">
    <source>
        <dbReference type="EMBL" id="CZT18203.1"/>
    </source>
</evidence>
<dbReference type="RefSeq" id="XP_023625093.1">
    <property type="nucleotide sequence ID" value="XM_023769325.1"/>
</dbReference>
<proteinExistence type="predicted"/>
<feature type="compositionally biased region" description="Basic residues" evidence="1">
    <location>
        <begin position="8"/>
        <end position="22"/>
    </location>
</feature>
<reference evidence="2 3" key="1">
    <citation type="submission" date="2016-03" db="EMBL/GenBank/DDBJ databases">
        <authorList>
            <person name="Ploux O."/>
        </authorList>
    </citation>
    <scope>NUCLEOTIDE SEQUENCE [LARGE SCALE GENOMIC DNA]</scope>
    <source>
        <strain evidence="2 3">URUG2</strain>
    </source>
</reference>
<sequence>MQVNPKERRNRKLPDHRRSKPKSRSEFGSQCAKAVISIAGTLVPEKTASSMRHRVERDMMISNDAPARSGSSSRECKHALPSSSSLFNAERHGFVRHDLPIQCGWL</sequence>
<dbReference type="Proteomes" id="UP000225277">
    <property type="component" value="Unassembled WGS sequence"/>
</dbReference>
<gene>
    <name evidence="2" type="ORF">RCC_04046</name>
</gene>
<keyword evidence="3" id="KW-1185">Reference proteome</keyword>